<dbReference type="RefSeq" id="WP_020089354.1">
    <property type="nucleotide sequence ID" value="NZ_AZCZ01000012.1"/>
</dbReference>
<protein>
    <submittedName>
        <fullName evidence="1">Uncharacterized protein</fullName>
    </submittedName>
</protein>
<dbReference type="EMBL" id="AZCZ01000012">
    <property type="protein sequence ID" value="KRK37215.1"/>
    <property type="molecule type" value="Genomic_DNA"/>
</dbReference>
<proteinExistence type="predicted"/>
<gene>
    <name evidence="1" type="ORF">FD07_GL000272</name>
</gene>
<evidence type="ECO:0000313" key="1">
    <source>
        <dbReference type="EMBL" id="KRK37215.1"/>
    </source>
</evidence>
<dbReference type="OrthoDB" id="2290515at2"/>
<dbReference type="Proteomes" id="UP000051176">
    <property type="component" value="Unassembled WGS sequence"/>
</dbReference>
<organism evidence="1 2">
    <name type="scientific">Levilactobacillus parabrevis ATCC 53295</name>
    <dbReference type="NCBI Taxonomy" id="1267003"/>
    <lineage>
        <taxon>Bacteria</taxon>
        <taxon>Bacillati</taxon>
        <taxon>Bacillota</taxon>
        <taxon>Bacilli</taxon>
        <taxon>Lactobacillales</taxon>
        <taxon>Lactobacillaceae</taxon>
        <taxon>Levilactobacillus</taxon>
    </lineage>
</organism>
<comment type="caution">
    <text evidence="1">The sequence shown here is derived from an EMBL/GenBank/DDBJ whole genome shotgun (WGS) entry which is preliminary data.</text>
</comment>
<dbReference type="eggNOG" id="ENOG50309U2">
    <property type="taxonomic scope" value="Bacteria"/>
</dbReference>
<accession>A0A0R1GTC9</accession>
<keyword evidence="2" id="KW-1185">Reference proteome</keyword>
<dbReference type="AlphaFoldDB" id="A0A0R1GTC9"/>
<name>A0A0R1GTC9_9LACO</name>
<reference evidence="1 2" key="1">
    <citation type="journal article" date="2015" name="Genome Announc.">
        <title>Expanding the biotechnology potential of lactobacilli through comparative genomics of 213 strains and associated genera.</title>
        <authorList>
            <person name="Sun Z."/>
            <person name="Harris H.M."/>
            <person name="McCann A."/>
            <person name="Guo C."/>
            <person name="Argimon S."/>
            <person name="Zhang W."/>
            <person name="Yang X."/>
            <person name="Jeffery I.B."/>
            <person name="Cooney J.C."/>
            <person name="Kagawa T.F."/>
            <person name="Liu W."/>
            <person name="Song Y."/>
            <person name="Salvetti E."/>
            <person name="Wrobel A."/>
            <person name="Rasinkangas P."/>
            <person name="Parkhill J."/>
            <person name="Rea M.C."/>
            <person name="O'Sullivan O."/>
            <person name="Ritari J."/>
            <person name="Douillard F.P."/>
            <person name="Paul Ross R."/>
            <person name="Yang R."/>
            <person name="Briner A.E."/>
            <person name="Felis G.E."/>
            <person name="de Vos W.M."/>
            <person name="Barrangou R."/>
            <person name="Klaenhammer T.R."/>
            <person name="Caufield P.W."/>
            <person name="Cui Y."/>
            <person name="Zhang H."/>
            <person name="O'Toole P.W."/>
        </authorList>
    </citation>
    <scope>NUCLEOTIDE SEQUENCE [LARGE SCALE GENOMIC DNA]</scope>
    <source>
        <strain evidence="1 2">ATCC 53295</strain>
    </source>
</reference>
<dbReference type="PATRIC" id="fig|1267003.4.peg.290"/>
<sequence length="223" mass="25238">MSLTTAKNYLLLTERIGKKPMLRTRFTTQAYLVLATLLDLRDQDVLTVTAGEMKIADQAKLAALPQYLDELKSRLQDDLQQDVQLKSVLKVVTSWNIVNEIYDGIGGELERDGRVEKVVFQNNLKPHIIYEPTAVSRTHVADTLAQDIDSHQLTAADVNLWLLLRQQKALPYLFSDEARLTKLTAEFDRQTVTDTDAATTQVLTETAGEIIQMKKFEMDGWLS</sequence>
<evidence type="ECO:0000313" key="2">
    <source>
        <dbReference type="Proteomes" id="UP000051176"/>
    </source>
</evidence>